<gene>
    <name evidence="1" type="ORF">BG011_003620</name>
</gene>
<proteinExistence type="predicted"/>
<dbReference type="Proteomes" id="UP000726737">
    <property type="component" value="Unassembled WGS sequence"/>
</dbReference>
<evidence type="ECO:0000313" key="1">
    <source>
        <dbReference type="EMBL" id="KAG0240759.1"/>
    </source>
</evidence>
<name>A0A9P6TUA2_9FUNG</name>
<keyword evidence="2" id="KW-1185">Reference proteome</keyword>
<feature type="non-terminal residue" evidence="1">
    <location>
        <position position="115"/>
    </location>
</feature>
<reference evidence="1" key="1">
    <citation type="journal article" date="2020" name="Fungal Divers.">
        <title>Resolving the Mortierellaceae phylogeny through synthesis of multi-gene phylogenetics and phylogenomics.</title>
        <authorList>
            <person name="Vandepol N."/>
            <person name="Liber J."/>
            <person name="Desiro A."/>
            <person name="Na H."/>
            <person name="Kennedy M."/>
            <person name="Barry K."/>
            <person name="Grigoriev I.V."/>
            <person name="Miller A.N."/>
            <person name="O'Donnell K."/>
            <person name="Stajich J.E."/>
            <person name="Bonito G."/>
        </authorList>
    </citation>
    <scope>NUCLEOTIDE SEQUENCE</scope>
    <source>
        <strain evidence="1">KOD948</strain>
    </source>
</reference>
<evidence type="ECO:0000313" key="2">
    <source>
        <dbReference type="Proteomes" id="UP000726737"/>
    </source>
</evidence>
<sequence length="115" mass="13096">MQDSGFMKAMEWWMKQSNNASAQGTAWEYMMMSVFTEAFKTHAFSDWSHQPSIPSMCAALEGKAEIVGLIDDCYHCGITHQDISKEEFMQAHVEHKSTRAENAVPPFFFPKSKPL</sequence>
<accession>A0A9P6TUA2</accession>
<dbReference type="OrthoDB" id="2426605at2759"/>
<protein>
    <submittedName>
        <fullName evidence="1">Uncharacterized protein</fullName>
    </submittedName>
</protein>
<organism evidence="1 2">
    <name type="scientific">Mortierella polycephala</name>
    <dbReference type="NCBI Taxonomy" id="41804"/>
    <lineage>
        <taxon>Eukaryota</taxon>
        <taxon>Fungi</taxon>
        <taxon>Fungi incertae sedis</taxon>
        <taxon>Mucoromycota</taxon>
        <taxon>Mortierellomycotina</taxon>
        <taxon>Mortierellomycetes</taxon>
        <taxon>Mortierellales</taxon>
        <taxon>Mortierellaceae</taxon>
        <taxon>Mortierella</taxon>
    </lineage>
</organism>
<dbReference type="EMBL" id="JAAAJA010002386">
    <property type="protein sequence ID" value="KAG0240759.1"/>
    <property type="molecule type" value="Genomic_DNA"/>
</dbReference>
<dbReference type="AlphaFoldDB" id="A0A9P6TUA2"/>
<comment type="caution">
    <text evidence="1">The sequence shown here is derived from an EMBL/GenBank/DDBJ whole genome shotgun (WGS) entry which is preliminary data.</text>
</comment>